<sequence length="117" mass="13399">MTVRDRYHPKFIESFNKRFDNGELAVTEDAADYTMEIHTSKIYPGYNVGIVRHNAEIDATFTIYKTGEKDNVLFSGSYRDVQGNGAMGYDYNSGYRISECYAKLAKNIAKEFDKKVL</sequence>
<reference evidence="1" key="1">
    <citation type="submission" date="2022-09" db="EMBL/GenBank/DDBJ databases">
        <title>Maribacter litopenaei sp. nov., isolated from the intestinal tract of the Pacific White Shrimp, Litopenaeus vannamei.</title>
        <authorList>
            <person name="Kim S.Y."/>
            <person name="Hwang C.Y."/>
        </authorList>
    </citation>
    <scope>NUCLEOTIDE SEQUENCE</scope>
    <source>
        <strain evidence="1">HL-LV01</strain>
    </source>
</reference>
<accession>A0ABY5Y8F5</accession>
<evidence type="ECO:0000313" key="2">
    <source>
        <dbReference type="Proteomes" id="UP001059209"/>
    </source>
</evidence>
<keyword evidence="2" id="KW-1185">Reference proteome</keyword>
<protein>
    <submittedName>
        <fullName evidence="1">Uncharacterized protein</fullName>
    </submittedName>
</protein>
<dbReference type="RefSeq" id="WP_260573163.1">
    <property type="nucleotide sequence ID" value="NZ_CP104205.1"/>
</dbReference>
<proteinExistence type="predicted"/>
<evidence type="ECO:0000313" key="1">
    <source>
        <dbReference type="EMBL" id="UWX55297.1"/>
    </source>
</evidence>
<gene>
    <name evidence="1" type="ORF">NYZ99_01440</name>
</gene>
<dbReference type="EMBL" id="CP104205">
    <property type="protein sequence ID" value="UWX55297.1"/>
    <property type="molecule type" value="Genomic_DNA"/>
</dbReference>
<dbReference type="Proteomes" id="UP001059209">
    <property type="component" value="Chromosome"/>
</dbReference>
<organism evidence="1 2">
    <name type="scientific">Maribacter litopenaei</name>
    <dbReference type="NCBI Taxonomy" id="2976127"/>
    <lineage>
        <taxon>Bacteria</taxon>
        <taxon>Pseudomonadati</taxon>
        <taxon>Bacteroidota</taxon>
        <taxon>Flavobacteriia</taxon>
        <taxon>Flavobacteriales</taxon>
        <taxon>Flavobacteriaceae</taxon>
        <taxon>Maribacter</taxon>
    </lineage>
</organism>
<name>A0ABY5Y8F5_9FLAO</name>